<evidence type="ECO:0000256" key="1">
    <source>
        <dbReference type="ARBA" id="ARBA00022729"/>
    </source>
</evidence>
<dbReference type="InterPro" id="IPR027304">
    <property type="entry name" value="Trigger_fact/SurA_dom_sf"/>
</dbReference>
<dbReference type="PANTHER" id="PTHR47637:SF1">
    <property type="entry name" value="CHAPERONE SURA"/>
    <property type="match status" value="1"/>
</dbReference>
<dbReference type="GO" id="GO:0051082">
    <property type="term" value="F:unfolded protein binding"/>
    <property type="evidence" value="ECO:0007669"/>
    <property type="project" value="UniProtKB-UniRule"/>
</dbReference>
<dbReference type="InterPro" id="IPR046357">
    <property type="entry name" value="PPIase_dom_sf"/>
</dbReference>
<dbReference type="AlphaFoldDB" id="A0A5J6ZDJ9"/>
<dbReference type="PROSITE" id="PS50198">
    <property type="entry name" value="PPIC_PPIASE_2"/>
    <property type="match status" value="1"/>
</dbReference>
<keyword evidence="3 7" id="KW-0574">Periplasm</keyword>
<dbReference type="OrthoDB" id="14196at2"/>
<comment type="subcellular location">
    <subcellularLocation>
        <location evidence="7">Periplasm</location>
    </subcellularLocation>
    <text evidence="7">Is capable of associating with the outer membrane.</text>
</comment>
<sequence length="449" mass="53441">MITKKFTNLRRIKMRLYFVLILSVFFSLFSSCFAKNIEIDRIAAVVNNQAILNSDINQILFYLKQDKNIITVPLKINFLRDKILEKLILDTLILEEANKFNIEVSDAQIDIVLRNIALKKHITLNELKNDIILNNTNDFFNYEDYIKNIKNSLRIKILQDHILNNNVHISEKEIYHLLNKEIKKQNELKKIDLKCIILPFSTRESDKTIKNKKILIDNIAKIINVNSNFDYFYKNFKENRNLFIVENISLKHLKNVRKLFSSRLNIFKKNQILGPILEKKGFYIIKVNDIKNNSIKKIITEFHIQHCLIRPSIILNDKQAKKDIFEIYNSIKTKNYSFEDAVKNFSHDVYSSHKQGDLGWISNKSFDGVFKNILKNLHCDEISKPIRSKFGWHIIKLLEKRQIDEKWKIEKEKIYQILLEREIKKEKNNWIEKLKKSSYINKYSVDIFK</sequence>
<proteinExistence type="inferred from homology"/>
<name>A0A5J6ZDJ9_9GAMM</name>
<evidence type="ECO:0000256" key="4">
    <source>
        <dbReference type="ARBA" id="ARBA00023110"/>
    </source>
</evidence>
<dbReference type="SUPFAM" id="SSF54534">
    <property type="entry name" value="FKBP-like"/>
    <property type="match status" value="1"/>
</dbReference>
<dbReference type="GO" id="GO:0006457">
    <property type="term" value="P:protein folding"/>
    <property type="evidence" value="ECO:0007669"/>
    <property type="project" value="UniProtKB-UniRule"/>
</dbReference>
<evidence type="ECO:0000256" key="3">
    <source>
        <dbReference type="ARBA" id="ARBA00022764"/>
    </source>
</evidence>
<dbReference type="GO" id="GO:0003755">
    <property type="term" value="F:peptidyl-prolyl cis-trans isomerase activity"/>
    <property type="evidence" value="ECO:0007669"/>
    <property type="project" value="UniProtKB-UniRule"/>
</dbReference>
<feature type="domain" description="PpiC" evidence="8">
    <location>
        <begin position="299"/>
        <end position="399"/>
    </location>
</feature>
<dbReference type="SUPFAM" id="SSF109998">
    <property type="entry name" value="Triger factor/SurA peptide-binding domain-like"/>
    <property type="match status" value="1"/>
</dbReference>
<keyword evidence="4 7" id="KW-0697">Rotamase</keyword>
<evidence type="ECO:0000313" key="9">
    <source>
        <dbReference type="EMBL" id="QFQ32877.1"/>
    </source>
</evidence>
<evidence type="ECO:0000256" key="6">
    <source>
        <dbReference type="ARBA" id="ARBA00023235"/>
    </source>
</evidence>
<dbReference type="EMBL" id="CP042427">
    <property type="protein sequence ID" value="QFQ32877.1"/>
    <property type="molecule type" value="Genomic_DNA"/>
</dbReference>
<dbReference type="Proteomes" id="UP000325981">
    <property type="component" value="Chromosome"/>
</dbReference>
<evidence type="ECO:0000256" key="2">
    <source>
        <dbReference type="ARBA" id="ARBA00022737"/>
    </source>
</evidence>
<comment type="catalytic activity">
    <reaction evidence="7">
        <text>[protein]-peptidylproline (omega=180) = [protein]-peptidylproline (omega=0)</text>
        <dbReference type="Rhea" id="RHEA:16237"/>
        <dbReference type="Rhea" id="RHEA-COMP:10747"/>
        <dbReference type="Rhea" id="RHEA-COMP:10748"/>
        <dbReference type="ChEBI" id="CHEBI:83833"/>
        <dbReference type="ChEBI" id="CHEBI:83834"/>
        <dbReference type="EC" id="5.2.1.8"/>
    </reaction>
</comment>
<keyword evidence="1 7" id="KW-0732">Signal</keyword>
<dbReference type="Pfam" id="PF09312">
    <property type="entry name" value="SurA_N"/>
    <property type="match status" value="1"/>
</dbReference>
<dbReference type="InterPro" id="IPR050280">
    <property type="entry name" value="OMP_Chaperone_SurA"/>
</dbReference>
<dbReference type="PROSITE" id="PS51257">
    <property type="entry name" value="PROKAR_LIPOPROTEIN"/>
    <property type="match status" value="1"/>
</dbReference>
<dbReference type="InterPro" id="IPR000297">
    <property type="entry name" value="PPIase_PpiC"/>
</dbReference>
<keyword evidence="5 7" id="KW-0143">Chaperone</keyword>
<dbReference type="EC" id="5.2.1.8" evidence="7"/>
<evidence type="ECO:0000256" key="7">
    <source>
        <dbReference type="HAMAP-Rule" id="MF_01183"/>
    </source>
</evidence>
<comment type="domain">
    <text evidence="7">The PPIase activity resides only in the second parvulin domain. The N-terminal region and the C-terminal tail are necessary and sufficient for the chaperone activity of SurA. The PPIase activity is dispensable for SurA to function as a chaperone. The N-terminal region and the C-terminal tail are also required for porin recognition.</text>
</comment>
<dbReference type="InterPro" id="IPR015391">
    <property type="entry name" value="SurA_N"/>
</dbReference>
<reference evidence="9 10" key="1">
    <citation type="submission" date="2019-07" db="EMBL/GenBank/DDBJ databases">
        <title>Buchnera limit thermal tolerance of host aphids.</title>
        <authorList>
            <person name="Zhang B."/>
            <person name="Moran N."/>
        </authorList>
    </citation>
    <scope>NUCLEOTIDE SEQUENCE [LARGE SCALE GENOMIC DNA]</scope>
    <source>
        <strain evidence="9 10">Afa-UT1</strain>
    </source>
</reference>
<comment type="function">
    <text evidence="7">Chaperone involved in the correct folding and assembly of outer membrane proteins. Recognizes specific patterns of aromatic residues and the orientation of their side chains, which are found more frequently in integral outer membrane proteins. May act in both early periplasmic and late outer membrane-associated steps of protein maturation.</text>
</comment>
<dbReference type="GO" id="GO:0050821">
    <property type="term" value="P:protein stabilization"/>
    <property type="evidence" value="ECO:0007669"/>
    <property type="project" value="InterPro"/>
</dbReference>
<dbReference type="GO" id="GO:0030288">
    <property type="term" value="C:outer membrane-bounded periplasmic space"/>
    <property type="evidence" value="ECO:0007669"/>
    <property type="project" value="InterPro"/>
</dbReference>
<organism evidence="9 10">
    <name type="scientific">Buchnera aphidicola</name>
    <name type="common">Aphis fabae</name>
    <dbReference type="NCBI Taxonomy" id="571430"/>
    <lineage>
        <taxon>Bacteria</taxon>
        <taxon>Pseudomonadati</taxon>
        <taxon>Pseudomonadota</taxon>
        <taxon>Gammaproteobacteria</taxon>
        <taxon>Enterobacterales</taxon>
        <taxon>Erwiniaceae</taxon>
        <taxon>Buchnera</taxon>
    </lineage>
</organism>
<evidence type="ECO:0000259" key="8">
    <source>
        <dbReference type="PROSITE" id="PS50198"/>
    </source>
</evidence>
<accession>A0A5J6ZDJ9</accession>
<protein>
    <recommendedName>
        <fullName evidence="7">Chaperone SurA</fullName>
    </recommendedName>
    <alternativeName>
        <fullName evidence="7">Peptidyl-prolyl cis-trans isomerase SurA</fullName>
        <shortName evidence="7">PPIase SurA</shortName>
        <ecNumber evidence="7">5.2.1.8</ecNumber>
    </alternativeName>
    <alternativeName>
        <fullName evidence="7">Rotamase SurA</fullName>
    </alternativeName>
</protein>
<dbReference type="HAMAP" id="MF_01183">
    <property type="entry name" value="Chaperone_SurA"/>
    <property type="match status" value="1"/>
</dbReference>
<evidence type="ECO:0000256" key="5">
    <source>
        <dbReference type="ARBA" id="ARBA00023186"/>
    </source>
</evidence>
<dbReference type="Gene3D" id="3.10.50.40">
    <property type="match status" value="1"/>
</dbReference>
<dbReference type="InterPro" id="IPR023034">
    <property type="entry name" value="PPIase_SurA"/>
</dbReference>
<dbReference type="GO" id="GO:0043165">
    <property type="term" value="P:Gram-negative-bacterium-type cell outer membrane assembly"/>
    <property type="evidence" value="ECO:0007669"/>
    <property type="project" value="InterPro"/>
</dbReference>
<keyword evidence="2 7" id="KW-0677">Repeat</keyword>
<keyword evidence="6 7" id="KW-0413">Isomerase</keyword>
<dbReference type="PANTHER" id="PTHR47637">
    <property type="entry name" value="CHAPERONE SURA"/>
    <property type="match status" value="1"/>
</dbReference>
<evidence type="ECO:0000313" key="10">
    <source>
        <dbReference type="Proteomes" id="UP000325981"/>
    </source>
</evidence>
<gene>
    <name evidence="7" type="primary">surA</name>
    <name evidence="9" type="ORF">FQV33_02745</name>
</gene>
<dbReference type="GO" id="GO:0042277">
    <property type="term" value="F:peptide binding"/>
    <property type="evidence" value="ECO:0007669"/>
    <property type="project" value="InterPro"/>
</dbReference>
<dbReference type="Pfam" id="PF00639">
    <property type="entry name" value="Rotamase"/>
    <property type="match status" value="1"/>
</dbReference>
<dbReference type="Gene3D" id="1.10.4030.10">
    <property type="entry name" value="Porin chaperone SurA, peptide-binding domain"/>
    <property type="match status" value="1"/>
</dbReference>